<keyword evidence="2" id="KW-1185">Reference proteome</keyword>
<sequence length="108" mass="12058">MEKLTPAFVRSRDYIRTHSAEEIAAQMPVDYYAGNKALYIKALAASRQMFTADGKMPADGPETVLKVLATFDPAIKRRPLDLSRTYTNDFVTSVKRQQASVSSPEGMR</sequence>
<protein>
    <submittedName>
        <fullName evidence="1">Nitrate ABC transporter substrate-binding protein</fullName>
    </submittedName>
</protein>
<dbReference type="EMBL" id="CABPRZ010000004">
    <property type="protein sequence ID" value="VVD87014.1"/>
    <property type="molecule type" value="Genomic_DNA"/>
</dbReference>
<dbReference type="AlphaFoldDB" id="A0A5E4TKC7"/>
<organism evidence="1 2">
    <name type="scientific">Pandoraea terrae</name>
    <dbReference type="NCBI Taxonomy" id="1537710"/>
    <lineage>
        <taxon>Bacteria</taxon>
        <taxon>Pseudomonadati</taxon>
        <taxon>Pseudomonadota</taxon>
        <taxon>Betaproteobacteria</taxon>
        <taxon>Burkholderiales</taxon>
        <taxon>Burkholderiaceae</taxon>
        <taxon>Pandoraea</taxon>
    </lineage>
</organism>
<reference evidence="1 2" key="1">
    <citation type="submission" date="2019-08" db="EMBL/GenBank/DDBJ databases">
        <authorList>
            <person name="Peeters C."/>
        </authorList>
    </citation>
    <scope>NUCLEOTIDE SEQUENCE [LARGE SCALE GENOMIC DNA]</scope>
    <source>
        <strain evidence="1 2">LMG 30175</strain>
    </source>
</reference>
<evidence type="ECO:0000313" key="1">
    <source>
        <dbReference type="EMBL" id="VVD87014.1"/>
    </source>
</evidence>
<evidence type="ECO:0000313" key="2">
    <source>
        <dbReference type="Proteomes" id="UP000414233"/>
    </source>
</evidence>
<gene>
    <name evidence="1" type="ORF">PTE30175_01355</name>
</gene>
<dbReference type="Gene3D" id="3.40.190.10">
    <property type="entry name" value="Periplasmic binding protein-like II"/>
    <property type="match status" value="1"/>
</dbReference>
<name>A0A5E4TKC7_9BURK</name>
<proteinExistence type="predicted"/>
<dbReference type="OrthoDB" id="9806288at2"/>
<accession>A0A5E4TKC7</accession>
<dbReference type="Proteomes" id="UP000414233">
    <property type="component" value="Unassembled WGS sequence"/>
</dbReference>